<dbReference type="Pfam" id="PF00067">
    <property type="entry name" value="p450"/>
    <property type="match status" value="1"/>
</dbReference>
<keyword evidence="3" id="KW-1185">Reference proteome</keyword>
<dbReference type="InterPro" id="IPR036396">
    <property type="entry name" value="Cyt_P450_sf"/>
</dbReference>
<comment type="similarity">
    <text evidence="1">Belongs to the cytochrome P450 family.</text>
</comment>
<evidence type="ECO:0000313" key="3">
    <source>
        <dbReference type="Proteomes" id="UP001497392"/>
    </source>
</evidence>
<dbReference type="PANTHER" id="PTHR24305:SF166">
    <property type="entry name" value="CYTOCHROME P450 12A4, MITOCHONDRIAL-RELATED"/>
    <property type="match status" value="1"/>
</dbReference>
<dbReference type="InterPro" id="IPR050121">
    <property type="entry name" value="Cytochrome_P450_monoxygenase"/>
</dbReference>
<gene>
    <name evidence="2" type="primary">g2515</name>
    <name evidence="2" type="ORF">VP750_LOCUS2147</name>
</gene>
<evidence type="ECO:0000256" key="1">
    <source>
        <dbReference type="ARBA" id="ARBA00010617"/>
    </source>
</evidence>
<dbReference type="CDD" id="cd00302">
    <property type="entry name" value="cytochrome_P450"/>
    <property type="match status" value="1"/>
</dbReference>
<dbReference type="PANTHER" id="PTHR24305">
    <property type="entry name" value="CYTOCHROME P450"/>
    <property type="match status" value="1"/>
</dbReference>
<dbReference type="Gene3D" id="1.10.630.10">
    <property type="entry name" value="Cytochrome P450"/>
    <property type="match status" value="1"/>
</dbReference>
<dbReference type="SUPFAM" id="SSF48264">
    <property type="entry name" value="Cytochrome P450"/>
    <property type="match status" value="1"/>
</dbReference>
<evidence type="ECO:0000313" key="2">
    <source>
        <dbReference type="EMBL" id="CAL5220488.1"/>
    </source>
</evidence>
<reference evidence="2 3" key="1">
    <citation type="submission" date="2024-06" db="EMBL/GenBank/DDBJ databases">
        <authorList>
            <person name="Kraege A."/>
            <person name="Thomma B."/>
        </authorList>
    </citation>
    <scope>NUCLEOTIDE SEQUENCE [LARGE SCALE GENOMIC DNA]</scope>
</reference>
<name>A0ABP1FKL6_9CHLO</name>
<protein>
    <submittedName>
        <fullName evidence="2">G2515 protein</fullName>
    </submittedName>
</protein>
<accession>A0ABP1FKL6</accession>
<dbReference type="EMBL" id="CAXHTA020000004">
    <property type="protein sequence ID" value="CAL5220488.1"/>
    <property type="molecule type" value="Genomic_DNA"/>
</dbReference>
<organism evidence="2 3">
    <name type="scientific">Coccomyxa viridis</name>
    <dbReference type="NCBI Taxonomy" id="1274662"/>
    <lineage>
        <taxon>Eukaryota</taxon>
        <taxon>Viridiplantae</taxon>
        <taxon>Chlorophyta</taxon>
        <taxon>core chlorophytes</taxon>
        <taxon>Trebouxiophyceae</taxon>
        <taxon>Trebouxiophyceae incertae sedis</taxon>
        <taxon>Coccomyxaceae</taxon>
        <taxon>Coccomyxa</taxon>
    </lineage>
</organism>
<dbReference type="Proteomes" id="UP001497392">
    <property type="component" value="Unassembled WGS sequence"/>
</dbReference>
<proteinExistence type="inferred from homology"/>
<dbReference type="InterPro" id="IPR001128">
    <property type="entry name" value="Cyt_P450"/>
</dbReference>
<sequence>MVMLLQLLHAEGKPNIFTSHTDEYWRLVRKGVAPAFSPKNIRKGFGHVLQVNQQLISILEDSAGAEIDLDNATLRVTLDVIGRVGFGKDFGATRDLNSGKANLAFDMMEAGMHLPANHELPLPSVKQGEEDFKAFRKIMSDMLVDIKRRGEPPETDTTIAAHLLRIRDPASGQPLPDDRIAAEAGVFFTGGFETTGHTIAWALFMISAHPEVEAKVLAELQALHLMPSAAQPQPRLMTYDDLAKLTYTCNAIKASHYFCIRFMFFCTPLNNA</sequence>
<comment type="caution">
    <text evidence="2">The sequence shown here is derived from an EMBL/GenBank/DDBJ whole genome shotgun (WGS) entry which is preliminary data.</text>
</comment>